<sequence length="1052" mass="116738">MPIQVLDVLYILKTLCRLACIDIGQVCDGGAGETTSWSLTPLIWRVRTNQKIGEYEAHVRRRIETASGRKKNIGKRQGKTQRRSPDGEGVEREKVVDDAASAPSAASGSSERILRCLLDSCAVWRWRMEHSRTPQETRMVWHWSDRSGCELRSTVVTSVLAAAQGPLTRPRRVNVQTLTGARCPHVRLAHNDWRELFVCQTRTGVRITPARTRSFPLPGVRPITDRTFSHRRYLPSHLPRRRPEAAVQCLRNPSALPPSNAYLRRHRPEAEPDGLRVTPEPPSLRPALSTPPTANSHRDRDRDNHHAASALPLPARTARSIPSRISLRSLLPCTLLRRAPATRRPTDDLFTTSPCLLRRCDIFRSVSERAHRLATARPASFYLVNFPDRRVTRTVAFAAPKHLSDPPTTLTSTALHRTAHHSVQSAEKHVVIMESERPHLSITLPRNFMFHYQDGQLPRTPEPEPQPDELVPPPPPRQMLKVRRRRCTFVPAYDINELSDPAASEPVPTIEGPELHSDVSMHLPTLQPSLDSEYLSPALTFGRMISPPKTPVAQMGSLSNYDEPQHWAGKDYASQSETSSRPTSSGGFSDSSISSRGSFGSFPSMGGSCSSPEEEMVDPFEFCPIQNYPQLNSPMAPHQPRPPKKLKLRATFTEEMDYHLWVTYMKYLQDPTVTPFKALPSTVPPNGVCHRVARLARRTWKGGRPASVISKMRSASRYGSRNGTPDTIKPTKSGSSTPIPGANKPYARHPDEKSTRKRLRYLARQKPTLSAHYQRLLHRSPSPFQSSPEEPVSIRHGGLSSPFSHGVSSFSTRDMNVSLTTSTAASMQLGNPLSQLASDIAPQPAEDRASLRTSAHQKSQSLHIGLGLGLSNSFQTMSQMTDVSMNQHNAQTWPAPSAQPARLGSPLQLHAPRPISRPFKRRALHNFEEQVRNRGNSFIDQVFGAPAQSSHRRVRSRGFSLGDMVEGARRLPLSTSGPPEFNPFANVSTPAMASPPQTSPAAAQVQGQATVRLGSPFGGRPSNTFPRASMSYSFEPPAFASFEERLAGLPHY</sequence>
<feature type="compositionally biased region" description="Basic and acidic residues" evidence="1">
    <location>
        <begin position="296"/>
        <end position="306"/>
    </location>
</feature>
<feature type="region of interest" description="Disordered" evidence="1">
    <location>
        <begin position="779"/>
        <end position="800"/>
    </location>
</feature>
<dbReference type="AlphaFoldDB" id="A0A6A5URG5"/>
<accession>A0A6A5URG5</accession>
<feature type="compositionally biased region" description="Polar residues" evidence="1">
    <location>
        <begin position="717"/>
        <end position="738"/>
    </location>
</feature>
<feature type="chain" id="PRO_5025424872" evidence="2">
    <location>
        <begin position="19"/>
        <end position="1052"/>
    </location>
</feature>
<feature type="compositionally biased region" description="Basic and acidic residues" evidence="1">
    <location>
        <begin position="83"/>
        <end position="97"/>
    </location>
</feature>
<organism evidence="3 4">
    <name type="scientific">Byssothecium circinans</name>
    <dbReference type="NCBI Taxonomy" id="147558"/>
    <lineage>
        <taxon>Eukaryota</taxon>
        <taxon>Fungi</taxon>
        <taxon>Dikarya</taxon>
        <taxon>Ascomycota</taxon>
        <taxon>Pezizomycotina</taxon>
        <taxon>Dothideomycetes</taxon>
        <taxon>Pleosporomycetidae</taxon>
        <taxon>Pleosporales</taxon>
        <taxon>Massarineae</taxon>
        <taxon>Massarinaceae</taxon>
        <taxon>Byssothecium</taxon>
    </lineage>
</organism>
<protein>
    <submittedName>
        <fullName evidence="3">Uncharacterized protein</fullName>
    </submittedName>
</protein>
<keyword evidence="4" id="KW-1185">Reference proteome</keyword>
<evidence type="ECO:0000256" key="1">
    <source>
        <dbReference type="SAM" id="MobiDB-lite"/>
    </source>
</evidence>
<reference evidence="3" key="1">
    <citation type="journal article" date="2020" name="Stud. Mycol.">
        <title>101 Dothideomycetes genomes: a test case for predicting lifestyles and emergence of pathogens.</title>
        <authorList>
            <person name="Haridas S."/>
            <person name="Albert R."/>
            <person name="Binder M."/>
            <person name="Bloem J."/>
            <person name="Labutti K."/>
            <person name="Salamov A."/>
            <person name="Andreopoulos B."/>
            <person name="Baker S."/>
            <person name="Barry K."/>
            <person name="Bills G."/>
            <person name="Bluhm B."/>
            <person name="Cannon C."/>
            <person name="Castanera R."/>
            <person name="Culley D."/>
            <person name="Daum C."/>
            <person name="Ezra D."/>
            <person name="Gonzalez J."/>
            <person name="Henrissat B."/>
            <person name="Kuo A."/>
            <person name="Liang C."/>
            <person name="Lipzen A."/>
            <person name="Lutzoni F."/>
            <person name="Magnuson J."/>
            <person name="Mondo S."/>
            <person name="Nolan M."/>
            <person name="Ohm R."/>
            <person name="Pangilinan J."/>
            <person name="Park H.-J."/>
            <person name="Ramirez L."/>
            <person name="Alfaro M."/>
            <person name="Sun H."/>
            <person name="Tritt A."/>
            <person name="Yoshinaga Y."/>
            <person name="Zwiers L.-H."/>
            <person name="Turgeon B."/>
            <person name="Goodwin S."/>
            <person name="Spatafora J."/>
            <person name="Crous P."/>
            <person name="Grigoriev I."/>
        </authorList>
    </citation>
    <scope>NUCLEOTIDE SEQUENCE</scope>
    <source>
        <strain evidence="3">CBS 675.92</strain>
    </source>
</reference>
<evidence type="ECO:0000313" key="3">
    <source>
        <dbReference type="EMBL" id="KAF1963677.1"/>
    </source>
</evidence>
<feature type="signal peptide" evidence="2">
    <location>
        <begin position="1"/>
        <end position="18"/>
    </location>
</feature>
<dbReference type="EMBL" id="ML976977">
    <property type="protein sequence ID" value="KAF1963677.1"/>
    <property type="molecule type" value="Genomic_DNA"/>
</dbReference>
<feature type="compositionally biased region" description="Low complexity" evidence="1">
    <location>
        <begin position="780"/>
        <end position="791"/>
    </location>
</feature>
<feature type="region of interest" description="Disordered" evidence="1">
    <location>
        <begin position="269"/>
        <end position="315"/>
    </location>
</feature>
<feature type="region of interest" description="Disordered" evidence="1">
    <location>
        <begin position="703"/>
        <end position="755"/>
    </location>
</feature>
<dbReference type="OrthoDB" id="419770at2759"/>
<feature type="region of interest" description="Disordered" evidence="1">
    <location>
        <begin position="66"/>
        <end position="104"/>
    </location>
</feature>
<gene>
    <name evidence="3" type="ORF">CC80DRAFT_498810</name>
</gene>
<proteinExistence type="predicted"/>
<feature type="compositionally biased region" description="Low complexity" evidence="1">
    <location>
        <begin position="574"/>
        <end position="595"/>
    </location>
</feature>
<name>A0A6A5URG5_9PLEO</name>
<evidence type="ECO:0000313" key="4">
    <source>
        <dbReference type="Proteomes" id="UP000800035"/>
    </source>
</evidence>
<evidence type="ECO:0000256" key="2">
    <source>
        <dbReference type="SAM" id="SignalP"/>
    </source>
</evidence>
<feature type="compositionally biased region" description="Basic residues" evidence="1">
    <location>
        <begin position="68"/>
        <end position="82"/>
    </location>
</feature>
<feature type="region of interest" description="Disordered" evidence="1">
    <location>
        <begin position="454"/>
        <end position="478"/>
    </location>
</feature>
<dbReference type="Proteomes" id="UP000800035">
    <property type="component" value="Unassembled WGS sequence"/>
</dbReference>
<keyword evidence="2" id="KW-0732">Signal</keyword>
<feature type="region of interest" description="Disordered" evidence="1">
    <location>
        <begin position="553"/>
        <end position="595"/>
    </location>
</feature>